<dbReference type="Proteomes" id="UP000236721">
    <property type="component" value="Unassembled WGS sequence"/>
</dbReference>
<evidence type="ECO:0000313" key="2">
    <source>
        <dbReference type="Proteomes" id="UP000236721"/>
    </source>
</evidence>
<sequence>MPVASNNSFSTFCSSFLKYKPSVERPLTIALVGGGGKTHMLFWLAREFKRMGHNVCATTTTKMYKPLHSDLDQLCLFSEVAPLAKPGISFIYRELIRDCKTKALRKVKGLSLEQLDALQQRHQYSVFVVEADGANRLPLKAPAGHEPCIPYQCDVVIGVTGAESIFKPACGDFIHRWHEFSLLTDCKDGSVIDEQVLKPLINHRQGMFKSCLDKHSKIWVINKIDLAVDQQQLEQLALNIFDNEPLLSMVALTQLTAPEPIHRIFNRTP</sequence>
<gene>
    <name evidence="1" type="ORF">SAMN04488244_101227</name>
</gene>
<protein>
    <submittedName>
        <fullName evidence="1">Probable selenium-dependent hydroxylase accessory protein YqeC</fullName>
    </submittedName>
</protein>
<organism evidence="1 2">
    <name type="scientific">Vibrio hangzhouensis</name>
    <dbReference type="NCBI Taxonomy" id="462991"/>
    <lineage>
        <taxon>Bacteria</taxon>
        <taxon>Pseudomonadati</taxon>
        <taxon>Pseudomonadota</taxon>
        <taxon>Gammaproteobacteria</taxon>
        <taxon>Vibrionales</taxon>
        <taxon>Vibrionaceae</taxon>
        <taxon>Vibrio</taxon>
    </lineage>
</organism>
<dbReference type="OrthoDB" id="368187at2"/>
<keyword evidence="2" id="KW-1185">Reference proteome</keyword>
<dbReference type="InterPro" id="IPR017587">
    <property type="entry name" value="YqeC"/>
</dbReference>
<dbReference type="Pfam" id="PF19842">
    <property type="entry name" value="YqeC"/>
    <property type="match status" value="1"/>
</dbReference>
<dbReference type="AlphaFoldDB" id="A0A1H5S5B7"/>
<reference evidence="2" key="1">
    <citation type="submission" date="2016-10" db="EMBL/GenBank/DDBJ databases">
        <authorList>
            <person name="Varghese N."/>
            <person name="Submissions S."/>
        </authorList>
    </citation>
    <scope>NUCLEOTIDE SEQUENCE [LARGE SCALE GENOMIC DNA]</scope>
    <source>
        <strain evidence="2">CGMCC 1.7062</strain>
    </source>
</reference>
<evidence type="ECO:0000313" key="1">
    <source>
        <dbReference type="EMBL" id="SEF44961.1"/>
    </source>
</evidence>
<name>A0A1H5S5B7_9VIBR</name>
<dbReference type="EMBL" id="FNVG01000001">
    <property type="protein sequence ID" value="SEF44961.1"/>
    <property type="molecule type" value="Genomic_DNA"/>
</dbReference>
<dbReference type="RefSeq" id="WP_103878475.1">
    <property type="nucleotide sequence ID" value="NZ_FNVG01000001.1"/>
</dbReference>
<dbReference type="NCBIfam" id="TIGR03172">
    <property type="entry name" value="selenium cofactor biosynthesis protein YqeC"/>
    <property type="match status" value="1"/>
</dbReference>
<proteinExistence type="predicted"/>
<accession>A0A1H5S5B7</accession>